<reference evidence="1" key="3">
    <citation type="submission" date="2023-05" db="EMBL/GenBank/DDBJ databases">
        <authorList>
            <person name="Smith C.H."/>
        </authorList>
    </citation>
    <scope>NUCLEOTIDE SEQUENCE</scope>
    <source>
        <strain evidence="1">CHS0354</strain>
        <tissue evidence="1">Mantle</tissue>
    </source>
</reference>
<sequence>MLYVICNAICSRILTLLQEQGAQTIVQILTPLHALYYTRSNPTYVRTLRFLMFVNAIVCNSCPQLVQNASECDGRVICGLGEVCYMMEVTDFDHIHGFRGGCVSKDVSSLT</sequence>
<comment type="caution">
    <text evidence="1">The sequence shown here is derived from an EMBL/GenBank/DDBJ whole genome shotgun (WGS) entry which is preliminary data.</text>
</comment>
<dbReference type="AlphaFoldDB" id="A0AAE0VXY3"/>
<reference evidence="1" key="2">
    <citation type="journal article" date="2021" name="Genome Biol. Evol.">
        <title>Developing a high-quality reference genome for a parasitic bivalve with doubly uniparental inheritance (Bivalvia: Unionida).</title>
        <authorList>
            <person name="Smith C.H."/>
        </authorList>
    </citation>
    <scope>NUCLEOTIDE SEQUENCE</scope>
    <source>
        <strain evidence="1">CHS0354</strain>
        <tissue evidence="1">Mantle</tissue>
    </source>
</reference>
<protein>
    <submittedName>
        <fullName evidence="1">Uncharacterized protein</fullName>
    </submittedName>
</protein>
<accession>A0AAE0VXY3</accession>
<name>A0AAE0VXY3_9BIVA</name>
<dbReference type="Proteomes" id="UP001195483">
    <property type="component" value="Unassembled WGS sequence"/>
</dbReference>
<evidence type="ECO:0000313" key="1">
    <source>
        <dbReference type="EMBL" id="KAK3594104.1"/>
    </source>
</evidence>
<organism evidence="1 2">
    <name type="scientific">Potamilus streckersoni</name>
    <dbReference type="NCBI Taxonomy" id="2493646"/>
    <lineage>
        <taxon>Eukaryota</taxon>
        <taxon>Metazoa</taxon>
        <taxon>Spiralia</taxon>
        <taxon>Lophotrochozoa</taxon>
        <taxon>Mollusca</taxon>
        <taxon>Bivalvia</taxon>
        <taxon>Autobranchia</taxon>
        <taxon>Heteroconchia</taxon>
        <taxon>Palaeoheterodonta</taxon>
        <taxon>Unionida</taxon>
        <taxon>Unionoidea</taxon>
        <taxon>Unionidae</taxon>
        <taxon>Ambleminae</taxon>
        <taxon>Lampsilini</taxon>
        <taxon>Potamilus</taxon>
    </lineage>
</organism>
<evidence type="ECO:0000313" key="2">
    <source>
        <dbReference type="Proteomes" id="UP001195483"/>
    </source>
</evidence>
<reference evidence="1" key="1">
    <citation type="journal article" date="2021" name="Genome Biol. Evol.">
        <title>A High-Quality Reference Genome for a Parasitic Bivalve with Doubly Uniparental Inheritance (Bivalvia: Unionida).</title>
        <authorList>
            <person name="Smith C.H."/>
        </authorList>
    </citation>
    <scope>NUCLEOTIDE SEQUENCE</scope>
    <source>
        <strain evidence="1">CHS0354</strain>
    </source>
</reference>
<gene>
    <name evidence="1" type="ORF">CHS0354_040871</name>
</gene>
<proteinExistence type="predicted"/>
<dbReference type="EMBL" id="JAEAOA010002342">
    <property type="protein sequence ID" value="KAK3594104.1"/>
    <property type="molecule type" value="Genomic_DNA"/>
</dbReference>
<keyword evidence="2" id="KW-1185">Reference proteome</keyword>